<feature type="region of interest" description="Disordered" evidence="8">
    <location>
        <begin position="594"/>
        <end position="677"/>
    </location>
</feature>
<sequence>MAQSTTGTDRHPPEDPGRSPATDEERPAHPGSRRIRTNWTVFGGTAVGILAITGWAALAPETAQAALGAVVSWVAANMGWFYILTGTVVIVFVLVVAFGRQGRTRLGPDHFRPQFPLFSWASMLFAAGIGVDLMFFSVLEPVTQYYAPPQGGGESAEAARQAVVWTLFHYGLTGWAMYALMGLAFGYFAYRFNLPLSIRSALYPIIGRRIKGRTGDAVDIAAMLGTIFGVATSLGIGVVMINFGLGFLFGLPQGLGVQAALIGLSVLLAVVSAVSGVDKGIRRLSELNVLLAIGLMLYVLVFGRTEFLLNGIVTNLGDYLSGFPGLTMDAMAFDHPDQWMSDWTLFFWAWWVAWSPFVGLFLARISRGRTIRQFVLGVLTIPFAFILLWISIFGNSALGIIHEQGDDGFGQTVMNGQEEAFYTLLAQYPGAIAAVAIATFTGLLFYVTSADSGALVMSNFCSHLEDPQQDGPNWMRIFWAAATGALTLAMLSIGGVATLQSATIIFGLPFALVLYLIMFGLWRALRVEGAQADASRAAWAGVRAADRAAAIEPSARTRSWRQRLTRTVSYPGARAAGRYVESVVGPAFREVAEEMRAAGSTPRRRTASTPPPGCPTPPWWSTWRASRTSSTRSIRWPAPPRTTCWPRSGSGSTTTGSSPSPSPGPAVTTSTVTPRSS</sequence>
<comment type="similarity">
    <text evidence="2">Belongs to the BCCT transporter (TC 2.A.15) family.</text>
</comment>
<evidence type="ECO:0000256" key="3">
    <source>
        <dbReference type="ARBA" id="ARBA00022448"/>
    </source>
</evidence>
<dbReference type="GO" id="GO:0005886">
    <property type="term" value="C:plasma membrane"/>
    <property type="evidence" value="ECO:0007669"/>
    <property type="project" value="UniProtKB-SubCell"/>
</dbReference>
<dbReference type="PANTHER" id="PTHR30047">
    <property type="entry name" value="HIGH-AFFINITY CHOLINE TRANSPORT PROTEIN-RELATED"/>
    <property type="match status" value="1"/>
</dbReference>
<dbReference type="RefSeq" id="WP_254167128.1">
    <property type="nucleotide sequence ID" value="NZ_JANAFB010000025.1"/>
</dbReference>
<evidence type="ECO:0000256" key="1">
    <source>
        <dbReference type="ARBA" id="ARBA00004651"/>
    </source>
</evidence>
<dbReference type="InterPro" id="IPR000060">
    <property type="entry name" value="BCCT_transptr"/>
</dbReference>
<feature type="transmembrane region" description="Helical" evidence="9">
    <location>
        <begin position="374"/>
        <end position="401"/>
    </location>
</feature>
<keyword evidence="5 9" id="KW-0812">Transmembrane</keyword>
<keyword evidence="6 9" id="KW-1133">Transmembrane helix</keyword>
<feature type="compositionally biased region" description="Basic and acidic residues" evidence="8">
    <location>
        <begin position="8"/>
        <end position="28"/>
    </location>
</feature>
<feature type="transmembrane region" description="Helical" evidence="9">
    <location>
        <begin position="255"/>
        <end position="277"/>
    </location>
</feature>
<keyword evidence="4" id="KW-1003">Cell membrane</keyword>
<accession>A0A9X2HEV9</accession>
<protein>
    <submittedName>
        <fullName evidence="10">Choline BCCT transporter BetT</fullName>
    </submittedName>
</protein>
<dbReference type="NCBIfam" id="TIGR00842">
    <property type="entry name" value="bcct"/>
    <property type="match status" value="1"/>
</dbReference>
<keyword evidence="7 9" id="KW-0472">Membrane</keyword>
<feature type="transmembrane region" description="Helical" evidence="9">
    <location>
        <begin position="218"/>
        <end position="249"/>
    </location>
</feature>
<feature type="transmembrane region" description="Helical" evidence="9">
    <location>
        <begin position="503"/>
        <end position="522"/>
    </location>
</feature>
<dbReference type="Proteomes" id="UP001139502">
    <property type="component" value="Unassembled WGS sequence"/>
</dbReference>
<organism evidence="10 11">
    <name type="scientific">Rothia santali</name>
    <dbReference type="NCBI Taxonomy" id="2949643"/>
    <lineage>
        <taxon>Bacteria</taxon>
        <taxon>Bacillati</taxon>
        <taxon>Actinomycetota</taxon>
        <taxon>Actinomycetes</taxon>
        <taxon>Micrococcales</taxon>
        <taxon>Micrococcaceae</taxon>
        <taxon>Rothia</taxon>
    </lineage>
</organism>
<evidence type="ECO:0000256" key="8">
    <source>
        <dbReference type="SAM" id="MobiDB-lite"/>
    </source>
</evidence>
<proteinExistence type="inferred from homology"/>
<feature type="transmembrane region" description="Helical" evidence="9">
    <location>
        <begin position="79"/>
        <end position="99"/>
    </location>
</feature>
<dbReference type="AlphaFoldDB" id="A0A9X2HEV9"/>
<evidence type="ECO:0000256" key="6">
    <source>
        <dbReference type="ARBA" id="ARBA00022989"/>
    </source>
</evidence>
<dbReference type="Pfam" id="PF02028">
    <property type="entry name" value="BCCT"/>
    <property type="match status" value="1"/>
</dbReference>
<dbReference type="InterPro" id="IPR018093">
    <property type="entry name" value="BCCT_CS"/>
</dbReference>
<feature type="transmembrane region" description="Helical" evidence="9">
    <location>
        <begin position="167"/>
        <end position="190"/>
    </location>
</feature>
<reference evidence="10" key="1">
    <citation type="submission" date="2022-06" db="EMBL/GenBank/DDBJ databases">
        <title>Rothia sp. isolated from sandalwood seedling.</title>
        <authorList>
            <person name="Tuikhar N."/>
            <person name="Kirdat K."/>
            <person name="Thorat V."/>
            <person name="Swetha P."/>
            <person name="Padma S."/>
            <person name="Sundararaj R."/>
            <person name="Yadav A."/>
        </authorList>
    </citation>
    <scope>NUCLEOTIDE SEQUENCE</scope>
    <source>
        <strain evidence="10">AR01</strain>
    </source>
</reference>
<feature type="transmembrane region" description="Helical" evidence="9">
    <location>
        <begin position="421"/>
        <end position="447"/>
    </location>
</feature>
<dbReference type="EMBL" id="JANAFB010000025">
    <property type="protein sequence ID" value="MCP3426432.1"/>
    <property type="molecule type" value="Genomic_DNA"/>
</dbReference>
<keyword evidence="3" id="KW-0813">Transport</keyword>
<dbReference type="NCBIfam" id="NF007399">
    <property type="entry name" value="PRK09928.1"/>
    <property type="match status" value="1"/>
</dbReference>
<gene>
    <name evidence="10" type="primary">betT</name>
    <name evidence="10" type="ORF">NBM05_10565</name>
</gene>
<feature type="transmembrane region" description="Helical" evidence="9">
    <location>
        <begin position="289"/>
        <end position="313"/>
    </location>
</feature>
<dbReference type="PROSITE" id="PS01303">
    <property type="entry name" value="BCCT"/>
    <property type="match status" value="1"/>
</dbReference>
<feature type="compositionally biased region" description="Pro residues" evidence="8">
    <location>
        <begin position="609"/>
        <end position="618"/>
    </location>
</feature>
<evidence type="ECO:0000256" key="5">
    <source>
        <dbReference type="ARBA" id="ARBA00022692"/>
    </source>
</evidence>
<feature type="transmembrane region" description="Helical" evidence="9">
    <location>
        <begin position="477"/>
        <end position="497"/>
    </location>
</feature>
<dbReference type="GO" id="GO:0022857">
    <property type="term" value="F:transmembrane transporter activity"/>
    <property type="evidence" value="ECO:0007669"/>
    <property type="project" value="InterPro"/>
</dbReference>
<evidence type="ECO:0000313" key="11">
    <source>
        <dbReference type="Proteomes" id="UP001139502"/>
    </source>
</evidence>
<feature type="transmembrane region" description="Helical" evidence="9">
    <location>
        <begin position="120"/>
        <end position="139"/>
    </location>
</feature>
<keyword evidence="11" id="KW-1185">Reference proteome</keyword>
<feature type="compositionally biased region" description="Low complexity" evidence="8">
    <location>
        <begin position="648"/>
        <end position="677"/>
    </location>
</feature>
<evidence type="ECO:0000256" key="9">
    <source>
        <dbReference type="SAM" id="Phobius"/>
    </source>
</evidence>
<feature type="compositionally biased region" description="Low complexity" evidence="8">
    <location>
        <begin position="619"/>
        <end position="636"/>
    </location>
</feature>
<feature type="transmembrane region" description="Helical" evidence="9">
    <location>
        <begin position="39"/>
        <end position="59"/>
    </location>
</feature>
<name>A0A9X2HEV9_9MICC</name>
<feature type="transmembrane region" description="Helical" evidence="9">
    <location>
        <begin position="343"/>
        <end position="362"/>
    </location>
</feature>
<comment type="caution">
    <text evidence="10">The sequence shown here is derived from an EMBL/GenBank/DDBJ whole genome shotgun (WGS) entry which is preliminary data.</text>
</comment>
<evidence type="ECO:0000256" key="7">
    <source>
        <dbReference type="ARBA" id="ARBA00023136"/>
    </source>
</evidence>
<evidence type="ECO:0000256" key="4">
    <source>
        <dbReference type="ARBA" id="ARBA00022475"/>
    </source>
</evidence>
<feature type="region of interest" description="Disordered" evidence="8">
    <location>
        <begin position="1"/>
        <end position="34"/>
    </location>
</feature>
<evidence type="ECO:0000256" key="2">
    <source>
        <dbReference type="ARBA" id="ARBA00005658"/>
    </source>
</evidence>
<dbReference type="PANTHER" id="PTHR30047:SF7">
    <property type="entry name" value="HIGH-AFFINITY CHOLINE TRANSPORT PROTEIN"/>
    <property type="match status" value="1"/>
</dbReference>
<comment type="subcellular location">
    <subcellularLocation>
        <location evidence="1">Cell membrane</location>
        <topology evidence="1">Multi-pass membrane protein</topology>
    </subcellularLocation>
</comment>
<evidence type="ECO:0000313" key="10">
    <source>
        <dbReference type="EMBL" id="MCP3426432.1"/>
    </source>
</evidence>